<dbReference type="GO" id="GO:0000993">
    <property type="term" value="F:RNA polymerase II complex binding"/>
    <property type="evidence" value="ECO:0007669"/>
    <property type="project" value="TreeGrafter"/>
</dbReference>
<gene>
    <name evidence="12" type="ORF">CYMTET_54797</name>
</gene>
<dbReference type="PANTHER" id="PTHR20934">
    <property type="entry name" value="TRANSCRIPTION ELONGATION FACTOR 1 HOMOLOG"/>
    <property type="match status" value="1"/>
</dbReference>
<dbReference type="GO" id="GO:0008023">
    <property type="term" value="C:transcription elongation factor complex"/>
    <property type="evidence" value="ECO:0007669"/>
    <property type="project" value="TreeGrafter"/>
</dbReference>
<dbReference type="Proteomes" id="UP001190700">
    <property type="component" value="Unassembled WGS sequence"/>
</dbReference>
<accession>A0AAE0BEG2</accession>
<dbReference type="GO" id="GO:0008270">
    <property type="term" value="F:zinc ion binding"/>
    <property type="evidence" value="ECO:0007669"/>
    <property type="project" value="UniProtKB-KW"/>
</dbReference>
<dbReference type="EMBL" id="LGRX02035404">
    <property type="protein sequence ID" value="KAK3234976.1"/>
    <property type="molecule type" value="Genomic_DNA"/>
</dbReference>
<dbReference type="SUPFAM" id="SSF57783">
    <property type="entry name" value="Zinc beta-ribbon"/>
    <property type="match status" value="1"/>
</dbReference>
<evidence type="ECO:0000256" key="8">
    <source>
        <dbReference type="ARBA" id="ARBA00023015"/>
    </source>
</evidence>
<evidence type="ECO:0000256" key="2">
    <source>
        <dbReference type="ARBA" id="ARBA00004123"/>
    </source>
</evidence>
<dbReference type="GO" id="GO:0006368">
    <property type="term" value="P:transcription elongation by RNA polymerase II"/>
    <property type="evidence" value="ECO:0007669"/>
    <property type="project" value="TreeGrafter"/>
</dbReference>
<keyword evidence="10 11" id="KW-0539">Nucleus</keyword>
<organism evidence="12 13">
    <name type="scientific">Cymbomonas tetramitiformis</name>
    <dbReference type="NCBI Taxonomy" id="36881"/>
    <lineage>
        <taxon>Eukaryota</taxon>
        <taxon>Viridiplantae</taxon>
        <taxon>Chlorophyta</taxon>
        <taxon>Pyramimonadophyceae</taxon>
        <taxon>Pyramimonadales</taxon>
        <taxon>Pyramimonadaceae</taxon>
        <taxon>Cymbomonas</taxon>
    </lineage>
</organism>
<keyword evidence="7 11" id="KW-0862">Zinc</keyword>
<comment type="subcellular location">
    <subcellularLocation>
        <location evidence="2 11">Nucleus</location>
    </subcellularLocation>
</comment>
<reference evidence="12 13" key="1">
    <citation type="journal article" date="2015" name="Genome Biol. Evol.">
        <title>Comparative Genomics of a Bacterivorous Green Alga Reveals Evolutionary Causalities and Consequences of Phago-Mixotrophic Mode of Nutrition.</title>
        <authorList>
            <person name="Burns J.A."/>
            <person name="Paasch A."/>
            <person name="Narechania A."/>
            <person name="Kim E."/>
        </authorList>
    </citation>
    <scope>NUCLEOTIDE SEQUENCE [LARGE SCALE GENOMIC DNA]</scope>
    <source>
        <strain evidence="12 13">PLY_AMNH</strain>
    </source>
</reference>
<dbReference type="InterPro" id="IPR038567">
    <property type="entry name" value="T_Elf1_sf"/>
</dbReference>
<evidence type="ECO:0000256" key="3">
    <source>
        <dbReference type="ARBA" id="ARBA00009730"/>
    </source>
</evidence>
<evidence type="ECO:0000256" key="4">
    <source>
        <dbReference type="ARBA" id="ARBA00014973"/>
    </source>
</evidence>
<name>A0AAE0BEG2_9CHLO</name>
<evidence type="ECO:0000256" key="6">
    <source>
        <dbReference type="ARBA" id="ARBA00022771"/>
    </source>
</evidence>
<evidence type="ECO:0000256" key="7">
    <source>
        <dbReference type="ARBA" id="ARBA00022833"/>
    </source>
</evidence>
<evidence type="ECO:0000256" key="9">
    <source>
        <dbReference type="ARBA" id="ARBA00023163"/>
    </source>
</evidence>
<dbReference type="FunFam" id="2.20.25.190:FF:000001">
    <property type="entry name" value="Transcription elongation factor 1 homolog"/>
    <property type="match status" value="1"/>
</dbReference>
<dbReference type="PANTHER" id="PTHR20934:SF0">
    <property type="entry name" value="TRANSCRIPTION ELONGATION FACTOR 1 HOMOLOG"/>
    <property type="match status" value="1"/>
</dbReference>
<dbReference type="Pfam" id="PF05129">
    <property type="entry name" value="Zn_ribbon_Elf1"/>
    <property type="match status" value="1"/>
</dbReference>
<keyword evidence="5 11" id="KW-0479">Metal-binding</keyword>
<sequence>MGKRKSKAPTETKKILKVPTSFNCPFCNHGSSVECRIDREAENGEVRCRVCSEGFQMKINNLTDPVDIYSDWIDECERVNK</sequence>
<evidence type="ECO:0000256" key="10">
    <source>
        <dbReference type="ARBA" id="ARBA00023242"/>
    </source>
</evidence>
<comment type="similarity">
    <text evidence="3 11">Belongs to the ELOF1 family.</text>
</comment>
<keyword evidence="8 11" id="KW-0805">Transcription regulation</keyword>
<protein>
    <recommendedName>
        <fullName evidence="4 11">Transcription elongation factor 1 homolog</fullName>
    </recommendedName>
</protein>
<dbReference type="InterPro" id="IPR007808">
    <property type="entry name" value="Elf1"/>
</dbReference>
<dbReference type="Gene3D" id="2.20.25.190">
    <property type="match status" value="1"/>
</dbReference>
<keyword evidence="13" id="KW-1185">Reference proteome</keyword>
<dbReference type="AlphaFoldDB" id="A0AAE0BEG2"/>
<evidence type="ECO:0000256" key="1">
    <source>
        <dbReference type="ARBA" id="ARBA00003357"/>
    </source>
</evidence>
<keyword evidence="6 11" id="KW-0863">Zinc-finger</keyword>
<comment type="caution">
    <text evidence="12">The sequence shown here is derived from an EMBL/GenBank/DDBJ whole genome shotgun (WGS) entry which is preliminary data.</text>
</comment>
<evidence type="ECO:0000256" key="11">
    <source>
        <dbReference type="RuleBase" id="RU364033"/>
    </source>
</evidence>
<keyword evidence="9 11" id="KW-0804">Transcription</keyword>
<evidence type="ECO:0000313" key="13">
    <source>
        <dbReference type="Proteomes" id="UP001190700"/>
    </source>
</evidence>
<proteinExistence type="inferred from homology"/>
<evidence type="ECO:0000256" key="5">
    <source>
        <dbReference type="ARBA" id="ARBA00022723"/>
    </source>
</evidence>
<evidence type="ECO:0000313" key="12">
    <source>
        <dbReference type="EMBL" id="KAK3234976.1"/>
    </source>
</evidence>
<comment type="function">
    <text evidence="1 11">Transcription elongation factor implicated in the maintenance of proper chromatin structure in actively transcribed regions.</text>
</comment>